<keyword evidence="1" id="KW-0547">Nucleotide-binding</keyword>
<dbReference type="InterPro" id="IPR050474">
    <property type="entry name" value="Hel308_SKI2-like"/>
</dbReference>
<evidence type="ECO:0000256" key="1">
    <source>
        <dbReference type="ARBA" id="ARBA00022741"/>
    </source>
</evidence>
<dbReference type="InterPro" id="IPR027417">
    <property type="entry name" value="P-loop_NTPase"/>
</dbReference>
<dbReference type="PANTHER" id="PTHR47961">
    <property type="entry name" value="DNA POLYMERASE THETA, PUTATIVE (AFU_ORTHOLOGUE AFUA_1G05260)-RELATED"/>
    <property type="match status" value="1"/>
</dbReference>
<proteinExistence type="predicted"/>
<dbReference type="GO" id="GO:0005524">
    <property type="term" value="F:ATP binding"/>
    <property type="evidence" value="ECO:0007669"/>
    <property type="project" value="UniProtKB-KW"/>
</dbReference>
<dbReference type="Proteomes" id="UP000053766">
    <property type="component" value="Unassembled WGS sequence"/>
</dbReference>
<dbReference type="SUPFAM" id="SSF52540">
    <property type="entry name" value="P-loop containing nucleoside triphosphate hydrolases"/>
    <property type="match status" value="1"/>
</dbReference>
<dbReference type="STRING" id="29172.A0A0D8XM59"/>
<dbReference type="Pfam" id="PF00270">
    <property type="entry name" value="DEAD"/>
    <property type="match status" value="1"/>
</dbReference>
<organism evidence="6 7">
    <name type="scientific">Dictyocaulus viviparus</name>
    <name type="common">Bovine lungworm</name>
    <dbReference type="NCBI Taxonomy" id="29172"/>
    <lineage>
        <taxon>Eukaryota</taxon>
        <taxon>Metazoa</taxon>
        <taxon>Ecdysozoa</taxon>
        <taxon>Nematoda</taxon>
        <taxon>Chromadorea</taxon>
        <taxon>Rhabditida</taxon>
        <taxon>Rhabditina</taxon>
        <taxon>Rhabditomorpha</taxon>
        <taxon>Strongyloidea</taxon>
        <taxon>Metastrongylidae</taxon>
        <taxon>Dictyocaulus</taxon>
    </lineage>
</organism>
<accession>A0A0D8XM59</accession>
<dbReference type="AlphaFoldDB" id="A0A0D8XM59"/>
<evidence type="ECO:0000256" key="2">
    <source>
        <dbReference type="ARBA" id="ARBA00022801"/>
    </source>
</evidence>
<dbReference type="InterPro" id="IPR011545">
    <property type="entry name" value="DEAD/DEAH_box_helicase_dom"/>
</dbReference>
<sequence>MDGIVCNLSLSSTRLMRSSSNRNKALHSHKDWMTSEYGNSFPKWVPPEIIAAYSDKNIEKLFDWQTNVLEIAEKCSDNVVYSAPTSAGKSIVAELIALRVAMTGKKVLFLLPYISMARERMNFLQVVFV</sequence>
<dbReference type="Gene3D" id="3.40.50.300">
    <property type="entry name" value="P-loop containing nucleotide triphosphate hydrolases"/>
    <property type="match status" value="1"/>
</dbReference>
<dbReference type="EMBL" id="KN716556">
    <property type="protein sequence ID" value="KJH43471.1"/>
    <property type="molecule type" value="Genomic_DNA"/>
</dbReference>
<keyword evidence="7" id="KW-1185">Reference proteome</keyword>
<dbReference type="GO" id="GO:0004386">
    <property type="term" value="F:helicase activity"/>
    <property type="evidence" value="ECO:0007669"/>
    <property type="project" value="UniProtKB-KW"/>
</dbReference>
<evidence type="ECO:0000313" key="6">
    <source>
        <dbReference type="EMBL" id="KJH43471.1"/>
    </source>
</evidence>
<keyword evidence="2" id="KW-0378">Hydrolase</keyword>
<reference evidence="6 7" key="1">
    <citation type="submission" date="2013-11" db="EMBL/GenBank/DDBJ databases">
        <title>Draft genome of the bovine lungworm Dictyocaulus viviparus.</title>
        <authorList>
            <person name="Mitreva M."/>
        </authorList>
    </citation>
    <scope>NUCLEOTIDE SEQUENCE [LARGE SCALE GENOMIC DNA]</scope>
    <source>
        <strain evidence="6 7">HannoverDv2000</strain>
    </source>
</reference>
<dbReference type="PANTHER" id="PTHR47961:SF6">
    <property type="entry name" value="DNA-DIRECTED DNA POLYMERASE"/>
    <property type="match status" value="1"/>
</dbReference>
<dbReference type="GO" id="GO:0016787">
    <property type="term" value="F:hydrolase activity"/>
    <property type="evidence" value="ECO:0007669"/>
    <property type="project" value="UniProtKB-KW"/>
</dbReference>
<dbReference type="GO" id="GO:0003676">
    <property type="term" value="F:nucleic acid binding"/>
    <property type="evidence" value="ECO:0007669"/>
    <property type="project" value="InterPro"/>
</dbReference>
<evidence type="ECO:0000313" key="7">
    <source>
        <dbReference type="Proteomes" id="UP000053766"/>
    </source>
</evidence>
<evidence type="ECO:0000256" key="4">
    <source>
        <dbReference type="ARBA" id="ARBA00022840"/>
    </source>
</evidence>
<gene>
    <name evidence="6" type="ORF">DICVIV_10515</name>
</gene>
<evidence type="ECO:0000256" key="3">
    <source>
        <dbReference type="ARBA" id="ARBA00022806"/>
    </source>
</evidence>
<name>A0A0D8XM59_DICVI</name>
<protein>
    <recommendedName>
        <fullName evidence="5">DEAD/DEAH-box helicase domain-containing protein</fullName>
    </recommendedName>
</protein>
<evidence type="ECO:0000259" key="5">
    <source>
        <dbReference type="Pfam" id="PF00270"/>
    </source>
</evidence>
<dbReference type="OrthoDB" id="2320933at2759"/>
<reference evidence="7" key="2">
    <citation type="journal article" date="2016" name="Sci. Rep.">
        <title>Dictyocaulus viviparus genome, variome and transcriptome elucidate lungworm biology and support future intervention.</title>
        <authorList>
            <person name="McNulty S.N."/>
            <person name="Strube C."/>
            <person name="Rosa B.A."/>
            <person name="Martin J.C."/>
            <person name="Tyagi R."/>
            <person name="Choi Y.J."/>
            <person name="Wang Q."/>
            <person name="Hallsworth Pepin K."/>
            <person name="Zhang X."/>
            <person name="Ozersky P."/>
            <person name="Wilson R.K."/>
            <person name="Sternberg P.W."/>
            <person name="Gasser R.B."/>
            <person name="Mitreva M."/>
        </authorList>
    </citation>
    <scope>NUCLEOTIDE SEQUENCE [LARGE SCALE GENOMIC DNA]</scope>
    <source>
        <strain evidence="7">HannoverDv2000</strain>
    </source>
</reference>
<keyword evidence="4" id="KW-0067">ATP-binding</keyword>
<feature type="domain" description="DEAD/DEAH-box helicase" evidence="5">
    <location>
        <begin position="65"/>
        <end position="125"/>
    </location>
</feature>
<keyword evidence="3" id="KW-0347">Helicase</keyword>